<sequence length="242" mass="26942">MFLNLFRPKWRHSDASVRSRAVNQLNAQNADEFETLVNLAQQDPSAEVRKSAISKIDSLSVFAKLLLSETDTDVMALLLTRLSQTLVTSGQIKGAKYQLTPETHDLLVTLLLESQAPAVHDTLFKYVAHQSSLATLALKSPLASTRQQAASALTGLPELEEVNKQSKGHDKVVFRITKDALNAHAEALMAAQAKQHKQQELLKSFSNLVDGQDKLHFSTRLKSLTDEWTHLNLDTRNDEYQA</sequence>
<dbReference type="RefSeq" id="WP_036506432.1">
    <property type="nucleotide sequence ID" value="NZ_AONB01000001.1"/>
</dbReference>
<dbReference type="AlphaFoldDB" id="W9UZT1"/>
<reference evidence="2" key="1">
    <citation type="submission" date="2012-11" db="EMBL/GenBank/DDBJ databases">
        <authorList>
            <person name="Singh A."/>
            <person name="Pinnaka A.K."/>
            <person name="Vaidya B."/>
        </authorList>
    </citation>
    <scope>NUCLEOTIDE SEQUENCE [LARGE SCALE GENOMIC DNA]</scope>
    <source>
        <strain evidence="2">AK23</strain>
    </source>
</reference>
<dbReference type="EMBL" id="AONB01000001">
    <property type="protein sequence ID" value="EXJ12758.1"/>
    <property type="molecule type" value="Genomic_DNA"/>
</dbReference>
<keyword evidence="2" id="KW-1185">Reference proteome</keyword>
<comment type="caution">
    <text evidence="1">The sequence shown here is derived from an EMBL/GenBank/DDBJ whole genome shotgun (WGS) entry which is preliminary data.</text>
</comment>
<dbReference type="Proteomes" id="UP000019464">
    <property type="component" value="Unassembled WGS sequence"/>
</dbReference>
<reference evidence="1 2" key="2">
    <citation type="journal article" date="2015" name="Syst. Appl. Microbiol.">
        <title>Nitrincola nitratireducens sp. nov. isolated from a haloalkaline crater lake.</title>
        <authorList>
            <person name="Singh A."/>
            <person name="Vaidya B."/>
            <person name="Tanuku N.R."/>
            <person name="Pinnaka A.K."/>
        </authorList>
    </citation>
    <scope>NUCLEOTIDE SEQUENCE [LARGE SCALE GENOMIC DNA]</scope>
    <source>
        <strain evidence="1 2">AK23</strain>
    </source>
</reference>
<dbReference type="SUPFAM" id="SSF48371">
    <property type="entry name" value="ARM repeat"/>
    <property type="match status" value="1"/>
</dbReference>
<accession>W9UZT1</accession>
<organism evidence="1 2">
    <name type="scientific">Nitrincola nitratireducens</name>
    <dbReference type="NCBI Taxonomy" id="1229521"/>
    <lineage>
        <taxon>Bacteria</taxon>
        <taxon>Pseudomonadati</taxon>
        <taxon>Pseudomonadota</taxon>
        <taxon>Gammaproteobacteria</taxon>
        <taxon>Oceanospirillales</taxon>
        <taxon>Oceanospirillaceae</taxon>
        <taxon>Nitrincola</taxon>
    </lineage>
</organism>
<dbReference type="OrthoDB" id="5523335at2"/>
<gene>
    <name evidence="1" type="ORF">D791_00099</name>
</gene>
<evidence type="ECO:0000313" key="2">
    <source>
        <dbReference type="Proteomes" id="UP000019464"/>
    </source>
</evidence>
<evidence type="ECO:0000313" key="1">
    <source>
        <dbReference type="EMBL" id="EXJ12758.1"/>
    </source>
</evidence>
<proteinExistence type="predicted"/>
<name>W9UZT1_9GAMM</name>
<protein>
    <submittedName>
        <fullName evidence="1">Uncharacterized protein</fullName>
    </submittedName>
</protein>
<dbReference type="InterPro" id="IPR016024">
    <property type="entry name" value="ARM-type_fold"/>
</dbReference>
<dbReference type="STRING" id="1229521.D791_00099"/>